<organism evidence="4 5">
    <name type="scientific">Skermanella aerolata</name>
    <dbReference type="NCBI Taxonomy" id="393310"/>
    <lineage>
        <taxon>Bacteria</taxon>
        <taxon>Pseudomonadati</taxon>
        <taxon>Pseudomonadota</taxon>
        <taxon>Alphaproteobacteria</taxon>
        <taxon>Rhodospirillales</taxon>
        <taxon>Azospirillaceae</taxon>
        <taxon>Skermanella</taxon>
    </lineage>
</organism>
<keyword evidence="2" id="KW-0812">Transmembrane</keyword>
<protein>
    <submittedName>
        <fullName evidence="4">Membrane protein</fullName>
    </submittedName>
</protein>
<reference evidence="4 5" key="1">
    <citation type="submission" date="2019-07" db="EMBL/GenBank/DDBJ databases">
        <title>Whole genome shotgun sequence of Skermanella aerolata NBRC 106429.</title>
        <authorList>
            <person name="Hosoyama A."/>
            <person name="Uohara A."/>
            <person name="Ohji S."/>
            <person name="Ichikawa N."/>
        </authorList>
    </citation>
    <scope>NUCLEOTIDE SEQUENCE [LARGE SCALE GENOMIC DNA]</scope>
    <source>
        <strain evidence="4 5">NBRC 106429</strain>
    </source>
</reference>
<accession>A0A512DU41</accession>
<feature type="transmembrane region" description="Helical" evidence="2">
    <location>
        <begin position="12"/>
        <end position="30"/>
    </location>
</feature>
<gene>
    <name evidence="4" type="ORF">SAE02_41050</name>
</gene>
<dbReference type="InterPro" id="IPR007065">
    <property type="entry name" value="HPP"/>
</dbReference>
<evidence type="ECO:0000256" key="2">
    <source>
        <dbReference type="SAM" id="Phobius"/>
    </source>
</evidence>
<keyword evidence="5" id="KW-1185">Reference proteome</keyword>
<dbReference type="AlphaFoldDB" id="A0A512DU41"/>
<dbReference type="InterPro" id="IPR000644">
    <property type="entry name" value="CBS_dom"/>
</dbReference>
<evidence type="ECO:0000313" key="5">
    <source>
        <dbReference type="Proteomes" id="UP000321523"/>
    </source>
</evidence>
<evidence type="ECO:0000259" key="3">
    <source>
        <dbReference type="PROSITE" id="PS51371"/>
    </source>
</evidence>
<dbReference type="EMBL" id="BJYZ01000019">
    <property type="protein sequence ID" value="GEO39957.1"/>
    <property type="molecule type" value="Genomic_DNA"/>
</dbReference>
<comment type="caution">
    <text evidence="4">The sequence shown here is derived from an EMBL/GenBank/DDBJ whole genome shotgun (WGS) entry which is preliminary data.</text>
</comment>
<feature type="domain" description="CBS" evidence="3">
    <location>
        <begin position="235"/>
        <end position="291"/>
    </location>
</feature>
<dbReference type="PANTHER" id="PTHR33741:SF5">
    <property type="entry name" value="TRANSMEMBRANE PROTEIN DDB_G0269096-RELATED"/>
    <property type="match status" value="1"/>
</dbReference>
<dbReference type="Proteomes" id="UP000321523">
    <property type="component" value="Unassembled WGS sequence"/>
</dbReference>
<dbReference type="Pfam" id="PF00571">
    <property type="entry name" value="CBS"/>
    <property type="match status" value="2"/>
</dbReference>
<feature type="transmembrane region" description="Helical" evidence="2">
    <location>
        <begin position="65"/>
        <end position="83"/>
    </location>
</feature>
<dbReference type="SMART" id="SM00116">
    <property type="entry name" value="CBS"/>
    <property type="match status" value="2"/>
</dbReference>
<evidence type="ECO:0000313" key="4">
    <source>
        <dbReference type="EMBL" id="GEO39957.1"/>
    </source>
</evidence>
<keyword evidence="2" id="KW-1133">Transmembrane helix</keyword>
<dbReference type="InterPro" id="IPR058581">
    <property type="entry name" value="TM_HPP"/>
</dbReference>
<dbReference type="RefSeq" id="WP_211099393.1">
    <property type="nucleotide sequence ID" value="NZ_BJYZ01000019.1"/>
</dbReference>
<keyword evidence="1" id="KW-0129">CBS domain</keyword>
<evidence type="ECO:0000256" key="1">
    <source>
        <dbReference type="PROSITE-ProRule" id="PRU00703"/>
    </source>
</evidence>
<sequence>MPILAGATLRERIIGCLGALIGITLTGLICSRLPGNSSYWPLIVAPIGASAVLLFAVPASPLAQPWPIIGGNTISALVGVAVAHAVQDPVLALGAGVALAIAAMSATRCLHPPGGAAALTAILGGPVVTTSGFLFPFIPVALNSLILVALGILFHKFSRRSYPHVPAPAPANTHHTLDQPPQRRVGFRSEDVDAALEALDETFDIDRDDLDRLLRQVELQAMVRSHGVLRCRDIMSQDVVRISLDESAIAARTLLLAHNIRTLPVVDEENTLVGTVGLRELATAADRIARLLSSAATASPDDPALKLIPVLTGGHAHAVIIVDERHCILGLITQADLLAATARTLAENSLFEADSDNEHVKTEIAGMLGP</sequence>
<name>A0A512DU41_9PROT</name>
<dbReference type="PROSITE" id="PS51371">
    <property type="entry name" value="CBS"/>
    <property type="match status" value="1"/>
</dbReference>
<feature type="transmembrane region" description="Helical" evidence="2">
    <location>
        <begin position="133"/>
        <end position="154"/>
    </location>
</feature>
<proteinExistence type="predicted"/>
<dbReference type="PANTHER" id="PTHR33741">
    <property type="entry name" value="TRANSMEMBRANE PROTEIN DDB_G0269096-RELATED"/>
    <property type="match status" value="1"/>
</dbReference>
<dbReference type="Pfam" id="PF04982">
    <property type="entry name" value="TM_HPP"/>
    <property type="match status" value="1"/>
</dbReference>
<dbReference type="Gene3D" id="3.10.580.10">
    <property type="entry name" value="CBS-domain"/>
    <property type="match status" value="1"/>
</dbReference>
<keyword evidence="2" id="KW-0472">Membrane</keyword>
<feature type="transmembrane region" description="Helical" evidence="2">
    <location>
        <begin position="39"/>
        <end position="59"/>
    </location>
</feature>
<dbReference type="InterPro" id="IPR046342">
    <property type="entry name" value="CBS_dom_sf"/>
</dbReference>
<dbReference type="SUPFAM" id="SSF54631">
    <property type="entry name" value="CBS-domain pair"/>
    <property type="match status" value="1"/>
</dbReference>